<feature type="non-terminal residue" evidence="2">
    <location>
        <position position="1"/>
    </location>
</feature>
<accession>A0ABN7VZX2</accession>
<evidence type="ECO:0000313" key="3">
    <source>
        <dbReference type="Proteomes" id="UP000789901"/>
    </source>
</evidence>
<keyword evidence="3" id="KW-1185">Reference proteome</keyword>
<reference evidence="2 3" key="1">
    <citation type="submission" date="2021-06" db="EMBL/GenBank/DDBJ databases">
        <authorList>
            <person name="Kallberg Y."/>
            <person name="Tangrot J."/>
            <person name="Rosling A."/>
        </authorList>
    </citation>
    <scope>NUCLEOTIDE SEQUENCE [LARGE SCALE GENOMIC DNA]</scope>
    <source>
        <strain evidence="2 3">120-4 pot B 10/14</strain>
    </source>
</reference>
<evidence type="ECO:0000256" key="1">
    <source>
        <dbReference type="SAM" id="MobiDB-lite"/>
    </source>
</evidence>
<proteinExistence type="predicted"/>
<comment type="caution">
    <text evidence="2">The sequence shown here is derived from an EMBL/GenBank/DDBJ whole genome shotgun (WGS) entry which is preliminary data.</text>
</comment>
<evidence type="ECO:0000313" key="2">
    <source>
        <dbReference type="EMBL" id="CAG8808347.1"/>
    </source>
</evidence>
<gene>
    <name evidence="2" type="ORF">GMARGA_LOCUS24685</name>
</gene>
<organism evidence="2 3">
    <name type="scientific">Gigaspora margarita</name>
    <dbReference type="NCBI Taxonomy" id="4874"/>
    <lineage>
        <taxon>Eukaryota</taxon>
        <taxon>Fungi</taxon>
        <taxon>Fungi incertae sedis</taxon>
        <taxon>Mucoromycota</taxon>
        <taxon>Glomeromycotina</taxon>
        <taxon>Glomeromycetes</taxon>
        <taxon>Diversisporales</taxon>
        <taxon>Gigasporaceae</taxon>
        <taxon>Gigaspora</taxon>
    </lineage>
</organism>
<sequence length="43" mass="4860">NTEEFLSDASFDSEEVNSNFSQESSDNIAAKYNKKDLYLTGNH</sequence>
<name>A0ABN7VZX2_GIGMA</name>
<feature type="compositionally biased region" description="Acidic residues" evidence="1">
    <location>
        <begin position="1"/>
        <end position="15"/>
    </location>
</feature>
<dbReference type="EMBL" id="CAJVQB010026342">
    <property type="protein sequence ID" value="CAG8808347.1"/>
    <property type="molecule type" value="Genomic_DNA"/>
</dbReference>
<protein>
    <submittedName>
        <fullName evidence="2">4765_t:CDS:1</fullName>
    </submittedName>
</protein>
<dbReference type="Proteomes" id="UP000789901">
    <property type="component" value="Unassembled WGS sequence"/>
</dbReference>
<feature type="region of interest" description="Disordered" evidence="1">
    <location>
        <begin position="1"/>
        <end position="24"/>
    </location>
</feature>